<keyword evidence="4 6" id="KW-0862">Zinc</keyword>
<feature type="region of interest" description="Disordered" evidence="7">
    <location>
        <begin position="82"/>
        <end position="106"/>
    </location>
</feature>
<feature type="compositionally biased region" description="Polar residues" evidence="7">
    <location>
        <begin position="38"/>
        <end position="53"/>
    </location>
</feature>
<dbReference type="InterPro" id="IPR026591">
    <property type="entry name" value="Sirtuin_cat_small_dom_sf"/>
</dbReference>
<dbReference type="Gene3D" id="3.30.1600.10">
    <property type="entry name" value="SIR2/SIRT2 'Small Domain"/>
    <property type="match status" value="1"/>
</dbReference>
<proteinExistence type="predicted"/>
<feature type="domain" description="Deacetylase sirtuin-type" evidence="8">
    <location>
        <begin position="256"/>
        <end position="451"/>
    </location>
</feature>
<dbReference type="SUPFAM" id="SSF52467">
    <property type="entry name" value="DHS-like NAD/FAD-binding domain"/>
    <property type="match status" value="1"/>
</dbReference>
<feature type="region of interest" description="Disordered" evidence="7">
    <location>
        <begin position="132"/>
        <end position="162"/>
    </location>
</feature>
<dbReference type="EMBL" id="HBFP01011927">
    <property type="protein sequence ID" value="CAD8824240.1"/>
    <property type="molecule type" value="Transcribed_RNA"/>
</dbReference>
<feature type="compositionally biased region" description="Low complexity" evidence="7">
    <location>
        <begin position="82"/>
        <end position="92"/>
    </location>
</feature>
<feature type="active site" description="Proton acceptor" evidence="6">
    <location>
        <position position="383"/>
    </location>
</feature>
<sequence>MEQSASGTVQRGTENQSISDPKSGVNGLHQRPNELESVLNQSNDGTETLNGNEENIGHRGKRFKVEQNMKSYVSPVLQGDFKSPPFKSSEFSHPVSREVLKPGESSAEDLTVTSKNNYRIPPAPVLPVTVLADGGGSSHEGKSATEQTLPDVVDRDDDESFDDIDEEDDILDDDINSGDSDYLEMLKSFEDRIQAGDSLLQIMQSVLGSQDIDLSPLVSDSREEPAVQLREIAMAATYIQRRHEAEVMFKPSRSRLYTSVDSIEFIAGIIRSASHILVLSGAGISVSCGIPDFRSPGGLYDTVQARFGMNEPQALFDIQYFERNPYPFFEFAKELFPNHTLVPSFTHMFIAELEKRGKLLRNYSQNIDGLEQQAGVSRVVNCHGSFASGTCRTCGKSYPADDYREYVMQGKLPLCKICTKNSKDESTTDSVENNESTNFRGIIKPDIVSCR</sequence>
<keyword evidence="3 6" id="KW-0479">Metal-binding</keyword>
<dbReference type="PROSITE" id="PS50305">
    <property type="entry name" value="SIRTUIN"/>
    <property type="match status" value="1"/>
</dbReference>
<dbReference type="InterPro" id="IPR026590">
    <property type="entry name" value="Ssirtuin_cat_dom"/>
</dbReference>
<feature type="compositionally biased region" description="Polar residues" evidence="7">
    <location>
        <begin position="1"/>
        <end position="20"/>
    </location>
</feature>
<feature type="binding site" evidence="6">
    <location>
        <position position="415"/>
    </location>
    <ligand>
        <name>Zn(2+)</name>
        <dbReference type="ChEBI" id="CHEBI:29105"/>
    </ligand>
</feature>
<feature type="binding site" evidence="6">
    <location>
        <position position="394"/>
    </location>
    <ligand>
        <name>Zn(2+)</name>
        <dbReference type="ChEBI" id="CHEBI:29105"/>
    </ligand>
</feature>
<dbReference type="InterPro" id="IPR029035">
    <property type="entry name" value="DHS-like_NAD/FAD-binding_dom"/>
</dbReference>
<evidence type="ECO:0000256" key="3">
    <source>
        <dbReference type="ARBA" id="ARBA00022723"/>
    </source>
</evidence>
<dbReference type="GO" id="GO:0017136">
    <property type="term" value="F:histone deacetylase activity, NAD-dependent"/>
    <property type="evidence" value="ECO:0007669"/>
    <property type="project" value="TreeGrafter"/>
</dbReference>
<evidence type="ECO:0000259" key="8">
    <source>
        <dbReference type="PROSITE" id="PS50305"/>
    </source>
</evidence>
<dbReference type="Pfam" id="PF02146">
    <property type="entry name" value="SIR2"/>
    <property type="match status" value="1"/>
</dbReference>
<dbReference type="GO" id="GO:0005634">
    <property type="term" value="C:nucleus"/>
    <property type="evidence" value="ECO:0007669"/>
    <property type="project" value="TreeGrafter"/>
</dbReference>
<dbReference type="AlphaFoldDB" id="A0A7S0ZJY6"/>
<protein>
    <recommendedName>
        <fullName evidence="8">Deacetylase sirtuin-type domain-containing protein</fullName>
    </recommendedName>
</protein>
<dbReference type="PANTHER" id="PTHR11085">
    <property type="entry name" value="NAD-DEPENDENT PROTEIN DEACYLASE SIRTUIN-5, MITOCHONDRIAL-RELATED"/>
    <property type="match status" value="1"/>
</dbReference>
<feature type="region of interest" description="Disordered" evidence="7">
    <location>
        <begin position="1"/>
        <end position="64"/>
    </location>
</feature>
<evidence type="ECO:0000256" key="5">
    <source>
        <dbReference type="ARBA" id="ARBA00023027"/>
    </source>
</evidence>
<evidence type="ECO:0000256" key="1">
    <source>
        <dbReference type="ARBA" id="ARBA00001947"/>
    </source>
</evidence>
<feature type="binding site" evidence="6">
    <location>
        <position position="391"/>
    </location>
    <ligand>
        <name>Zn(2+)</name>
        <dbReference type="ChEBI" id="CHEBI:29105"/>
    </ligand>
</feature>
<evidence type="ECO:0000256" key="4">
    <source>
        <dbReference type="ARBA" id="ARBA00022833"/>
    </source>
</evidence>
<keyword evidence="2" id="KW-0808">Transferase</keyword>
<dbReference type="InterPro" id="IPR003000">
    <property type="entry name" value="Sirtuin"/>
</dbReference>
<organism evidence="9">
    <name type="scientific">Timspurckia oligopyrenoides</name>
    <dbReference type="NCBI Taxonomy" id="708627"/>
    <lineage>
        <taxon>Eukaryota</taxon>
        <taxon>Rhodophyta</taxon>
        <taxon>Bangiophyceae</taxon>
        <taxon>Porphyridiales</taxon>
        <taxon>Porphyridiaceae</taxon>
        <taxon>Timspurckia</taxon>
    </lineage>
</organism>
<dbReference type="GO" id="GO:0070403">
    <property type="term" value="F:NAD+ binding"/>
    <property type="evidence" value="ECO:0007669"/>
    <property type="project" value="InterPro"/>
</dbReference>
<gene>
    <name evidence="9" type="ORF">TOLI1172_LOCUS8639</name>
</gene>
<evidence type="ECO:0000256" key="7">
    <source>
        <dbReference type="SAM" id="MobiDB-lite"/>
    </source>
</evidence>
<evidence type="ECO:0000256" key="2">
    <source>
        <dbReference type="ARBA" id="ARBA00022679"/>
    </source>
</evidence>
<feature type="binding site" evidence="6">
    <location>
        <position position="418"/>
    </location>
    <ligand>
        <name>Zn(2+)</name>
        <dbReference type="ChEBI" id="CHEBI:29105"/>
    </ligand>
</feature>
<dbReference type="GO" id="GO:0046872">
    <property type="term" value="F:metal ion binding"/>
    <property type="evidence" value="ECO:0007669"/>
    <property type="project" value="UniProtKB-KW"/>
</dbReference>
<dbReference type="PANTHER" id="PTHR11085:SF9">
    <property type="entry name" value="NAD-DEPENDENT PROTEIN DEACETYLASE SIRTUIN-1"/>
    <property type="match status" value="1"/>
</dbReference>
<reference evidence="9" key="1">
    <citation type="submission" date="2021-01" db="EMBL/GenBank/DDBJ databases">
        <authorList>
            <person name="Corre E."/>
            <person name="Pelletier E."/>
            <person name="Niang G."/>
            <person name="Scheremetjew M."/>
            <person name="Finn R."/>
            <person name="Kale V."/>
            <person name="Holt S."/>
            <person name="Cochrane G."/>
            <person name="Meng A."/>
            <person name="Brown T."/>
            <person name="Cohen L."/>
        </authorList>
    </citation>
    <scope>NUCLEOTIDE SEQUENCE</scope>
    <source>
        <strain evidence="9">CCMP3278</strain>
    </source>
</reference>
<dbReference type="InterPro" id="IPR050134">
    <property type="entry name" value="NAD-dep_sirtuin_deacylases"/>
</dbReference>
<evidence type="ECO:0000313" key="9">
    <source>
        <dbReference type="EMBL" id="CAD8824240.1"/>
    </source>
</evidence>
<accession>A0A7S0ZJY6</accession>
<dbReference type="Gene3D" id="3.40.50.1220">
    <property type="entry name" value="TPP-binding domain"/>
    <property type="match status" value="1"/>
</dbReference>
<keyword evidence="5" id="KW-0520">NAD</keyword>
<evidence type="ECO:0000256" key="6">
    <source>
        <dbReference type="PROSITE-ProRule" id="PRU00236"/>
    </source>
</evidence>
<comment type="cofactor">
    <cofactor evidence="1">
        <name>Zn(2+)</name>
        <dbReference type="ChEBI" id="CHEBI:29105"/>
    </cofactor>
</comment>
<name>A0A7S0ZJY6_9RHOD</name>